<comment type="caution">
    <text evidence="6">The sequence shown here is derived from an EMBL/GenBank/DDBJ whole genome shotgun (WGS) entry which is preliminary data.</text>
</comment>
<feature type="transmembrane region" description="Helical" evidence="4">
    <location>
        <begin position="444"/>
        <end position="463"/>
    </location>
</feature>
<dbReference type="Proteomes" id="UP000318571">
    <property type="component" value="Chromosome 1"/>
</dbReference>
<keyword evidence="4" id="KW-1133">Transmembrane helix</keyword>
<organism evidence="6 7">
    <name type="scientific">Tigriopus californicus</name>
    <name type="common">Marine copepod</name>
    <dbReference type="NCBI Taxonomy" id="6832"/>
    <lineage>
        <taxon>Eukaryota</taxon>
        <taxon>Metazoa</taxon>
        <taxon>Ecdysozoa</taxon>
        <taxon>Arthropoda</taxon>
        <taxon>Crustacea</taxon>
        <taxon>Multicrustacea</taxon>
        <taxon>Hexanauplia</taxon>
        <taxon>Copepoda</taxon>
        <taxon>Harpacticoida</taxon>
        <taxon>Harpacticidae</taxon>
        <taxon>Tigriopus</taxon>
    </lineage>
</organism>
<proteinExistence type="predicted"/>
<feature type="transmembrane region" description="Helical" evidence="4">
    <location>
        <begin position="419"/>
        <end position="438"/>
    </location>
</feature>
<dbReference type="OMA" id="WKEHHHP"/>
<feature type="transmembrane region" description="Helical" evidence="4">
    <location>
        <begin position="475"/>
        <end position="497"/>
    </location>
</feature>
<reference evidence="6 7" key="1">
    <citation type="journal article" date="2018" name="Nat. Ecol. Evol.">
        <title>Genomic signatures of mitonuclear coevolution across populations of Tigriopus californicus.</title>
        <authorList>
            <person name="Barreto F.S."/>
            <person name="Watson E.T."/>
            <person name="Lima T.G."/>
            <person name="Willett C.S."/>
            <person name="Edmands S."/>
            <person name="Li W."/>
            <person name="Burton R.S."/>
        </authorList>
    </citation>
    <scope>NUCLEOTIDE SEQUENCE [LARGE SCALE GENOMIC DNA]</scope>
    <source>
        <strain evidence="6 7">San Diego</strain>
    </source>
</reference>
<feature type="compositionally biased region" description="Basic residues" evidence="3">
    <location>
        <begin position="259"/>
        <end position="268"/>
    </location>
</feature>
<dbReference type="EMBL" id="VCGU01000010">
    <property type="protein sequence ID" value="TRY68495.1"/>
    <property type="molecule type" value="Genomic_DNA"/>
</dbReference>
<dbReference type="GO" id="GO:0042302">
    <property type="term" value="F:structural constituent of cuticle"/>
    <property type="evidence" value="ECO:0007669"/>
    <property type="project" value="UniProtKB-UniRule"/>
</dbReference>
<dbReference type="PROSITE" id="PS51155">
    <property type="entry name" value="CHIT_BIND_RR_2"/>
    <property type="match status" value="3"/>
</dbReference>
<feature type="compositionally biased region" description="Basic and acidic residues" evidence="3">
    <location>
        <begin position="269"/>
        <end position="279"/>
    </location>
</feature>
<keyword evidence="5" id="KW-0732">Signal</keyword>
<feature type="chain" id="PRO_5021772131" evidence="5">
    <location>
        <begin position="24"/>
        <end position="532"/>
    </location>
</feature>
<sequence length="532" mass="59184">MRCHGFSIGILAMCATTCLVVQAEHGKHHGYWKEHHHPAYYKYGYKVHDDYHGTDFGHNEHRDGHVTKGEYHVKLPDGRVQTVTYYVDGYKGYVAEVKYHGKAHHPHVKPHKGYGHDHGHDHGGHSEVYGHQKPGHDHEYHKHEHHEHGHDHGHGGHSEGFSIGILAMCATTCLVVQAEHGKHSRLWKEHHHPAYYKYGYKVHDDYHGTDFGHNEHRDGHVTKGEYHVKLPDGRVQTVTYYVDGYKGYVAEVKYHGKAHHPHVKPHKGYGHDHGHDHGHGHGGHSEMYLLTLLMATLSVLASSSPDHGYGHGHGHGHGGHYKFGYKVHDSYHGTSFGHHEHRDGHNTKGEYHVKLPDGRLQSVHYHVDGYKGYVAHVKYSGKAHHPKGHGGHHGVMAVTMVMVPMIMTWLLVSIHFRVATVAVPVIVPVIMPVALVRFDMGMMGLAMVLDLSHVAFVAIHVVGDGLHATIGQLDVIFAFGDMSIAMLIVAEICAVVVVVHFVAVLVIGGMVVLFPVAVISLNQKARSSANGQ</sequence>
<dbReference type="GO" id="GO:0031012">
    <property type="term" value="C:extracellular matrix"/>
    <property type="evidence" value="ECO:0007669"/>
    <property type="project" value="TreeGrafter"/>
</dbReference>
<keyword evidence="7" id="KW-1185">Reference proteome</keyword>
<feature type="compositionally biased region" description="Basic and acidic residues" evidence="3">
    <location>
        <begin position="114"/>
        <end position="157"/>
    </location>
</feature>
<keyword evidence="4" id="KW-0812">Transmembrane</keyword>
<name>A0A553NSS6_TIGCA</name>
<evidence type="ECO:0000256" key="5">
    <source>
        <dbReference type="SAM" id="SignalP"/>
    </source>
</evidence>
<evidence type="ECO:0000256" key="4">
    <source>
        <dbReference type="SAM" id="Phobius"/>
    </source>
</evidence>
<dbReference type="InterPro" id="IPR051217">
    <property type="entry name" value="Insect_Cuticle_Struc_Prot"/>
</dbReference>
<feature type="signal peptide" evidence="5">
    <location>
        <begin position="1"/>
        <end position="23"/>
    </location>
</feature>
<feature type="transmembrane region" description="Helical" evidence="4">
    <location>
        <begin position="394"/>
        <end position="412"/>
    </location>
</feature>
<dbReference type="STRING" id="6832.A0A553NSS6"/>
<evidence type="ECO:0000313" key="6">
    <source>
        <dbReference type="EMBL" id="TRY68495.1"/>
    </source>
</evidence>
<evidence type="ECO:0000256" key="2">
    <source>
        <dbReference type="PROSITE-ProRule" id="PRU00497"/>
    </source>
</evidence>
<dbReference type="PANTHER" id="PTHR12236:SF79">
    <property type="entry name" value="CUTICULAR PROTEIN 50CB-RELATED"/>
    <property type="match status" value="1"/>
</dbReference>
<evidence type="ECO:0000256" key="3">
    <source>
        <dbReference type="SAM" id="MobiDB-lite"/>
    </source>
</evidence>
<keyword evidence="4" id="KW-0472">Membrane</keyword>
<dbReference type="Pfam" id="PF00379">
    <property type="entry name" value="Chitin_bind_4"/>
    <property type="match status" value="3"/>
</dbReference>
<accession>A0A553NSS6</accession>
<dbReference type="PANTHER" id="PTHR12236">
    <property type="entry name" value="STRUCTURAL CONTITUENT OF CUTICLE"/>
    <property type="match status" value="1"/>
</dbReference>
<dbReference type="GO" id="GO:0005615">
    <property type="term" value="C:extracellular space"/>
    <property type="evidence" value="ECO:0007669"/>
    <property type="project" value="TreeGrafter"/>
</dbReference>
<dbReference type="AlphaFoldDB" id="A0A553NSS6"/>
<dbReference type="InterPro" id="IPR000618">
    <property type="entry name" value="Insect_cuticle"/>
</dbReference>
<gene>
    <name evidence="6" type="ORF">TCAL_09348</name>
</gene>
<feature type="compositionally biased region" description="Basic residues" evidence="3">
    <location>
        <begin position="104"/>
        <end position="113"/>
    </location>
</feature>
<evidence type="ECO:0000313" key="7">
    <source>
        <dbReference type="Proteomes" id="UP000318571"/>
    </source>
</evidence>
<keyword evidence="1 2" id="KW-0193">Cuticle</keyword>
<feature type="region of interest" description="Disordered" evidence="3">
    <location>
        <begin position="104"/>
        <end position="157"/>
    </location>
</feature>
<protein>
    <submittedName>
        <fullName evidence="6">Uncharacterized protein</fullName>
    </submittedName>
</protein>
<feature type="transmembrane region" description="Helical" evidence="4">
    <location>
        <begin position="503"/>
        <end position="522"/>
    </location>
</feature>
<feature type="region of interest" description="Disordered" evidence="3">
    <location>
        <begin position="259"/>
        <end position="282"/>
    </location>
</feature>
<evidence type="ECO:0000256" key="1">
    <source>
        <dbReference type="ARBA" id="ARBA00022460"/>
    </source>
</evidence>